<feature type="domain" description="Disease resistance protein winged helix" evidence="9">
    <location>
        <begin position="663"/>
        <end position="736"/>
    </location>
</feature>
<evidence type="ECO:0000256" key="1">
    <source>
        <dbReference type="ARBA" id="ARBA00008894"/>
    </source>
</evidence>
<dbReference type="SUPFAM" id="SSF52540">
    <property type="entry name" value="P-loop containing nucleoside triphosphate hydrolases"/>
    <property type="match status" value="2"/>
</dbReference>
<evidence type="ECO:0000256" key="6">
    <source>
        <dbReference type="ARBA" id="ARBA00023054"/>
    </source>
</evidence>
<protein>
    <submittedName>
        <fullName evidence="11">Uncharacterized protein</fullName>
    </submittedName>
</protein>
<dbReference type="PANTHER" id="PTHR23155:SF1114">
    <property type="entry name" value="OS02G0475500 PROTEIN"/>
    <property type="match status" value="1"/>
</dbReference>
<organism evidence="11 12">
    <name type="scientific">Leersia perrieri</name>
    <dbReference type="NCBI Taxonomy" id="77586"/>
    <lineage>
        <taxon>Eukaryota</taxon>
        <taxon>Viridiplantae</taxon>
        <taxon>Streptophyta</taxon>
        <taxon>Embryophyta</taxon>
        <taxon>Tracheophyta</taxon>
        <taxon>Spermatophyta</taxon>
        <taxon>Magnoliopsida</taxon>
        <taxon>Liliopsida</taxon>
        <taxon>Poales</taxon>
        <taxon>Poaceae</taxon>
        <taxon>BOP clade</taxon>
        <taxon>Oryzoideae</taxon>
        <taxon>Oryzeae</taxon>
        <taxon>Oryzinae</taxon>
        <taxon>Leersia</taxon>
    </lineage>
</organism>
<keyword evidence="4" id="KW-0547">Nucleotide-binding</keyword>
<reference evidence="11 12" key="1">
    <citation type="submission" date="2012-08" db="EMBL/GenBank/DDBJ databases">
        <title>Oryza genome evolution.</title>
        <authorList>
            <person name="Wing R.A."/>
        </authorList>
    </citation>
    <scope>NUCLEOTIDE SEQUENCE</scope>
</reference>
<dbReference type="GO" id="GO:0042742">
    <property type="term" value="P:defense response to bacterium"/>
    <property type="evidence" value="ECO:0007669"/>
    <property type="project" value="UniProtKB-ARBA"/>
</dbReference>
<dbReference type="PANTHER" id="PTHR23155">
    <property type="entry name" value="DISEASE RESISTANCE PROTEIN RP"/>
    <property type="match status" value="1"/>
</dbReference>
<feature type="domain" description="Disease resistance R13L4/SHOC-2-like LRR" evidence="10">
    <location>
        <begin position="787"/>
        <end position="888"/>
    </location>
</feature>
<keyword evidence="12" id="KW-1185">Reference proteome</keyword>
<dbReference type="InterPro" id="IPR058922">
    <property type="entry name" value="WHD_DRP"/>
</dbReference>
<dbReference type="InterPro" id="IPR002182">
    <property type="entry name" value="NB-ARC"/>
</dbReference>
<dbReference type="Gene3D" id="1.10.8.430">
    <property type="entry name" value="Helical domain of apoptotic protease-activating factors"/>
    <property type="match status" value="1"/>
</dbReference>
<dbReference type="FunFam" id="1.10.10.10:FF:000322">
    <property type="entry name" value="Probable disease resistance protein At1g63360"/>
    <property type="match status" value="1"/>
</dbReference>
<dbReference type="Gene3D" id="3.40.50.300">
    <property type="entry name" value="P-loop containing nucleotide triphosphate hydrolases"/>
    <property type="match status" value="2"/>
</dbReference>
<dbReference type="GO" id="GO:0002758">
    <property type="term" value="P:innate immune response-activating signaling pathway"/>
    <property type="evidence" value="ECO:0007669"/>
    <property type="project" value="UniProtKB-ARBA"/>
</dbReference>
<dbReference type="InterPro" id="IPR042197">
    <property type="entry name" value="Apaf_helical"/>
</dbReference>
<evidence type="ECO:0000313" key="11">
    <source>
        <dbReference type="EnsemblPlants" id="LPERR12G12850.1"/>
    </source>
</evidence>
<dbReference type="EnsemblPlants" id="LPERR12G12850.1">
    <property type="protein sequence ID" value="LPERR12G12850.1"/>
    <property type="gene ID" value="LPERR12G12850"/>
</dbReference>
<dbReference type="SUPFAM" id="SSF52058">
    <property type="entry name" value="L domain-like"/>
    <property type="match status" value="1"/>
</dbReference>
<dbReference type="Pfam" id="PF23559">
    <property type="entry name" value="WHD_DRP"/>
    <property type="match status" value="1"/>
</dbReference>
<comment type="similarity">
    <text evidence="1">Belongs to the disease resistance NB-LRR family.</text>
</comment>
<feature type="domain" description="NB-ARC" evidence="7">
    <location>
        <begin position="400"/>
        <end position="575"/>
    </location>
</feature>
<evidence type="ECO:0000259" key="10">
    <source>
        <dbReference type="Pfam" id="PF23598"/>
    </source>
</evidence>
<dbReference type="AlphaFoldDB" id="A0A0D9Y0B3"/>
<dbReference type="InterPro" id="IPR027417">
    <property type="entry name" value="P-loop_NTPase"/>
</dbReference>
<feature type="domain" description="Disease resistance N-terminal" evidence="8">
    <location>
        <begin position="13"/>
        <end position="100"/>
    </location>
</feature>
<feature type="domain" description="NB-ARC" evidence="7">
    <location>
        <begin position="211"/>
        <end position="348"/>
    </location>
</feature>
<dbReference type="Pfam" id="PF18052">
    <property type="entry name" value="Rx_N"/>
    <property type="match status" value="1"/>
</dbReference>
<dbReference type="Proteomes" id="UP000032180">
    <property type="component" value="Chromosome 12"/>
</dbReference>
<dbReference type="Gene3D" id="3.80.10.10">
    <property type="entry name" value="Ribonuclease Inhibitor"/>
    <property type="match status" value="2"/>
</dbReference>
<dbReference type="InterPro" id="IPR044974">
    <property type="entry name" value="Disease_R_plants"/>
</dbReference>
<keyword evidence="2" id="KW-0433">Leucine-rich repeat</keyword>
<evidence type="ECO:0000313" key="12">
    <source>
        <dbReference type="Proteomes" id="UP000032180"/>
    </source>
</evidence>
<dbReference type="STRING" id="77586.A0A0D9Y0B3"/>
<name>A0A0D9Y0B3_9ORYZ</name>
<dbReference type="FunFam" id="3.40.50.300:FF:001091">
    <property type="entry name" value="Probable disease resistance protein At1g61300"/>
    <property type="match status" value="1"/>
</dbReference>
<keyword evidence="5" id="KW-0611">Plant defense</keyword>
<evidence type="ECO:0000259" key="8">
    <source>
        <dbReference type="Pfam" id="PF18052"/>
    </source>
</evidence>
<sequence>MEATALSVGKSVLNGALDYTKSALAEEVALQLGVQRDQAFIRDELEMMRSFLMAAQDEQDGNKVVKTWVKQVRDVAYDVEDCLQDFAIRLGKKKPYWWLSPRTLQERRCIAKEMKELRGKVEDVSQRNMRYQLIKDFVSGSTCTGDALRGSTARATMSGMYEARWQQEKAKTDLVRLVNYNAEDYKVIAVWGSSSSDSRDISIIGRAYDHLKRRNKFECCAWVDLMHPLQPTELLQSIARQFYIRSLQEASEAKVLRRIALMNEDCLADEFVAFLRDKCYLIVLNDISTIQEWEQIKTYFPENKKGSRLIVSTQQVEVASLCAGTDNMEPEHMQLFANQTLYAFHCESAKDGTNSLEERSSSLNVGTSCANNSTDGHNLTRTETMVAAFKESELIGRVDEKAKIIELISKGSQHLEKISVWGMGGIGKTVLVQEVYRSEKVKGIFDKVACVTIKRPFNLRELIRSLVKQLEDPKTSGRKETEKASEKKEPSLTEILEGKKYLIVLDDVSSMSEWDAIESHFPATEIGSRIIVTTRSESVAKRCSGDDEEKRYKLTNLGNKDAKDLFMKKVFKNTQNLDGLDPELVEEAKLILRKCSGLPLAIVTIGGVLASQPKTALEWRKLNDHISAELEMNPGLETIRTVLDVSYDGLPYHLKSCFLYLSIFPGNHKISRGRLVRRWTAEGYSREVFEKSAEEIADSYFFELRDRSMIVPAQYSIKSSRGTESCQVHDLMRDIAIKKSKEENLVLRLDGGCMLHSRTTVRHLAITNSSWEGDEDELETTVDMSRIRSLTVFGEWRPFFISDKMRMLRVLDLEDTQGVGDHQIKQIGKLIHLKYLSLIGCDITCLPDSLGNLRQLETLDLRRTKIVKLPKTIINLQKLNYLRSGDRKGHIYKKIAEKLPELMRNSICICTARFVMRCLRCSAAAFSAWEAESDTCKEQSAHHIIDMRLDRHGVLAPRGLRRLTALRTLDVLNITKERTALEDISSLTQLRKFGVIGVNKINRQKFFSSLGALTRLESLSVHSEGEPGLSGCEGRDGKFSPPKGLKSLKLHGNLVELPKWIQQLNNLVKLTLSSTRLNNHLAATQVLGELPNLAILRLWNKSFEGGELHFPERSFGSLMVLEIISLGDIKYIKFEQGAADKLELMLLIVEGGLKFSGLKFLQGIKEVQLNDFSKTLEEKERFKMDLVTQLSENSNKPILKVM</sequence>
<evidence type="ECO:0000256" key="5">
    <source>
        <dbReference type="ARBA" id="ARBA00022821"/>
    </source>
</evidence>
<dbReference type="Gene3D" id="1.10.10.10">
    <property type="entry name" value="Winged helix-like DNA-binding domain superfamily/Winged helix DNA-binding domain"/>
    <property type="match status" value="1"/>
</dbReference>
<evidence type="ECO:0000259" key="7">
    <source>
        <dbReference type="Pfam" id="PF00931"/>
    </source>
</evidence>
<dbReference type="GO" id="GO:0043531">
    <property type="term" value="F:ADP binding"/>
    <property type="evidence" value="ECO:0007669"/>
    <property type="project" value="InterPro"/>
</dbReference>
<evidence type="ECO:0000259" key="9">
    <source>
        <dbReference type="Pfam" id="PF23559"/>
    </source>
</evidence>
<evidence type="ECO:0000256" key="3">
    <source>
        <dbReference type="ARBA" id="ARBA00022737"/>
    </source>
</evidence>
<dbReference type="GO" id="GO:0009626">
    <property type="term" value="P:plant-type hypersensitive response"/>
    <property type="evidence" value="ECO:0007669"/>
    <property type="project" value="UniProtKB-ARBA"/>
</dbReference>
<dbReference type="CDD" id="cd14798">
    <property type="entry name" value="RX-CC_like"/>
    <property type="match status" value="1"/>
</dbReference>
<dbReference type="Gene3D" id="1.20.5.4130">
    <property type="match status" value="1"/>
</dbReference>
<dbReference type="InterPro" id="IPR041118">
    <property type="entry name" value="Rx_N"/>
</dbReference>
<dbReference type="Pfam" id="PF00931">
    <property type="entry name" value="NB-ARC"/>
    <property type="match status" value="2"/>
</dbReference>
<feature type="domain" description="Disease resistance R13L4/SHOC-2-like LRR" evidence="10">
    <location>
        <begin position="953"/>
        <end position="1198"/>
    </location>
</feature>
<evidence type="ECO:0000256" key="2">
    <source>
        <dbReference type="ARBA" id="ARBA00022614"/>
    </source>
</evidence>
<keyword evidence="6" id="KW-0175">Coiled coil</keyword>
<reference evidence="11" key="3">
    <citation type="submission" date="2015-04" db="UniProtKB">
        <authorList>
            <consortium name="EnsemblPlants"/>
        </authorList>
    </citation>
    <scope>IDENTIFICATION</scope>
</reference>
<dbReference type="Pfam" id="PF23598">
    <property type="entry name" value="LRR_14"/>
    <property type="match status" value="2"/>
</dbReference>
<dbReference type="InterPro" id="IPR038005">
    <property type="entry name" value="RX-like_CC"/>
</dbReference>
<evidence type="ECO:0000256" key="4">
    <source>
        <dbReference type="ARBA" id="ARBA00022741"/>
    </source>
</evidence>
<reference evidence="12" key="2">
    <citation type="submission" date="2013-12" db="EMBL/GenBank/DDBJ databases">
        <authorList>
            <person name="Yu Y."/>
            <person name="Lee S."/>
            <person name="de Baynast K."/>
            <person name="Wissotski M."/>
            <person name="Liu L."/>
            <person name="Talag J."/>
            <person name="Goicoechea J."/>
            <person name="Angelova A."/>
            <person name="Jetty R."/>
            <person name="Kudrna D."/>
            <person name="Golser W."/>
            <person name="Rivera L."/>
            <person name="Zhang J."/>
            <person name="Wing R."/>
        </authorList>
    </citation>
    <scope>NUCLEOTIDE SEQUENCE</scope>
</reference>
<dbReference type="PRINTS" id="PR00364">
    <property type="entry name" value="DISEASERSIST"/>
</dbReference>
<dbReference type="InterPro" id="IPR055414">
    <property type="entry name" value="LRR_R13L4/SHOC2-like"/>
</dbReference>
<dbReference type="InterPro" id="IPR032675">
    <property type="entry name" value="LRR_dom_sf"/>
</dbReference>
<accession>A0A0D9Y0B3</accession>
<dbReference type="eggNOG" id="KOG4658">
    <property type="taxonomic scope" value="Eukaryota"/>
</dbReference>
<dbReference type="InterPro" id="IPR036388">
    <property type="entry name" value="WH-like_DNA-bd_sf"/>
</dbReference>
<dbReference type="HOGENOM" id="CLU_000837_14_1_1"/>
<dbReference type="Gramene" id="LPERR12G12850.1">
    <property type="protein sequence ID" value="LPERR12G12850.1"/>
    <property type="gene ID" value="LPERR12G12850"/>
</dbReference>
<proteinExistence type="inferred from homology"/>
<keyword evidence="3" id="KW-0677">Repeat</keyword>